<protein>
    <submittedName>
        <fullName evidence="1">Uncharacterized protein</fullName>
    </submittedName>
</protein>
<dbReference type="Proteomes" id="UP000660265">
    <property type="component" value="Unassembled WGS sequence"/>
</dbReference>
<reference evidence="2" key="1">
    <citation type="journal article" date="2019" name="Int. J. Syst. Evol. Microbiol.">
        <title>The Global Catalogue of Microorganisms (GCM) 10K type strain sequencing project: providing services to taxonomists for standard genome sequencing and annotation.</title>
        <authorList>
            <consortium name="The Broad Institute Genomics Platform"/>
            <consortium name="The Broad Institute Genome Sequencing Center for Infectious Disease"/>
            <person name="Wu L."/>
            <person name="Ma J."/>
        </authorList>
    </citation>
    <scope>NUCLEOTIDE SEQUENCE [LARGE SCALE GENOMIC DNA]</scope>
    <source>
        <strain evidence="2">CGMCC 4.7275</strain>
    </source>
</reference>
<name>A0ABQ2E3V5_9ACTN</name>
<comment type="caution">
    <text evidence="1">The sequence shown here is derived from an EMBL/GenBank/DDBJ whole genome shotgun (WGS) entry which is preliminary data.</text>
</comment>
<gene>
    <name evidence="1" type="ORF">GCM10011583_18100</name>
</gene>
<keyword evidence="2" id="KW-1185">Reference proteome</keyword>
<dbReference type="EMBL" id="BMMV01000005">
    <property type="protein sequence ID" value="GGJ86890.1"/>
    <property type="molecule type" value="Genomic_DNA"/>
</dbReference>
<proteinExistence type="predicted"/>
<evidence type="ECO:0000313" key="2">
    <source>
        <dbReference type="Proteomes" id="UP000660265"/>
    </source>
</evidence>
<sequence>MTRYSATMRMRPPGFVERLWYRRLGIRPPLSTATTQRQKNEKWVRLLPQRWARIHREYAHRHRLFWRPCVLCSAGYGGHQFAGSIPDPEHGPGSGRSVGICPRCTRAGRHVELPDEDILCL</sequence>
<evidence type="ECO:0000313" key="1">
    <source>
        <dbReference type="EMBL" id="GGJ86890.1"/>
    </source>
</evidence>
<organism evidence="1 2">
    <name type="scientific">Streptomyces camponoticapitis</name>
    <dbReference type="NCBI Taxonomy" id="1616125"/>
    <lineage>
        <taxon>Bacteria</taxon>
        <taxon>Bacillati</taxon>
        <taxon>Actinomycetota</taxon>
        <taxon>Actinomycetes</taxon>
        <taxon>Kitasatosporales</taxon>
        <taxon>Streptomycetaceae</taxon>
        <taxon>Streptomyces</taxon>
    </lineage>
</organism>
<accession>A0ABQ2E3V5</accession>